<protein>
    <submittedName>
        <fullName evidence="1">Uncharacterized protein</fullName>
    </submittedName>
</protein>
<accession>A0A328DKA1</accession>
<organism evidence="1 2">
    <name type="scientific">Cuscuta australis</name>
    <dbReference type="NCBI Taxonomy" id="267555"/>
    <lineage>
        <taxon>Eukaryota</taxon>
        <taxon>Viridiplantae</taxon>
        <taxon>Streptophyta</taxon>
        <taxon>Embryophyta</taxon>
        <taxon>Tracheophyta</taxon>
        <taxon>Spermatophyta</taxon>
        <taxon>Magnoliopsida</taxon>
        <taxon>eudicotyledons</taxon>
        <taxon>Gunneridae</taxon>
        <taxon>Pentapetalae</taxon>
        <taxon>asterids</taxon>
        <taxon>lamiids</taxon>
        <taxon>Solanales</taxon>
        <taxon>Convolvulaceae</taxon>
        <taxon>Cuscuteae</taxon>
        <taxon>Cuscuta</taxon>
        <taxon>Cuscuta subgen. Grammica</taxon>
        <taxon>Cuscuta sect. Cleistogrammica</taxon>
    </lineage>
</organism>
<evidence type="ECO:0000313" key="2">
    <source>
        <dbReference type="Proteomes" id="UP000249390"/>
    </source>
</evidence>
<sequence>MMPSIHQYLLGIKPKDGSDKSQKHMFPSVCSPDLLYLWEPVEGWFGNISPAQLQGFRNARSGYRICSLAESQKNCKFTSLFFSTSNFDIKGHEISGNETWKGPQVSLMAVAHTSNFSRSIRPSFLEGRNEGLSLPKYNIRGGGRGALANVLRNAAIGGGRIKNYCPDPSSSP</sequence>
<dbReference type="AlphaFoldDB" id="A0A328DKA1"/>
<proteinExistence type="predicted"/>
<evidence type="ECO:0000313" key="1">
    <source>
        <dbReference type="EMBL" id="RAL46175.1"/>
    </source>
</evidence>
<name>A0A328DKA1_9ASTE</name>
<gene>
    <name evidence="1" type="ORF">DM860_016608</name>
</gene>
<reference evidence="1 2" key="1">
    <citation type="submission" date="2018-06" db="EMBL/GenBank/DDBJ databases">
        <title>The Genome of Cuscuta australis (Dodder) Provides Insight into the Evolution of Plant Parasitism.</title>
        <authorList>
            <person name="Liu H."/>
        </authorList>
    </citation>
    <scope>NUCLEOTIDE SEQUENCE [LARGE SCALE GENOMIC DNA]</scope>
    <source>
        <strain evidence="2">cv. Yunnan</strain>
        <tissue evidence="1">Vines</tissue>
    </source>
</reference>
<dbReference type="Proteomes" id="UP000249390">
    <property type="component" value="Unassembled WGS sequence"/>
</dbReference>
<keyword evidence="2" id="KW-1185">Reference proteome</keyword>
<comment type="caution">
    <text evidence="1">The sequence shown here is derived from an EMBL/GenBank/DDBJ whole genome shotgun (WGS) entry which is preliminary data.</text>
</comment>
<dbReference type="EMBL" id="NQVE01000124">
    <property type="protein sequence ID" value="RAL46175.1"/>
    <property type="molecule type" value="Genomic_DNA"/>
</dbReference>